<sequence>MGAPHMRERHSVMNCDSVKNTLKLRAMSVRVITRSVPCAPESGTAAAFSLYKSLSEGVSLKNQPACAFSTSEAGLQDREDVVTLTYRQIEDLAAQLQQTRSEQKDTEMKLQQALEASQEANEKVQKFHAVANADEVV</sequence>
<reference evidence="2" key="1">
    <citation type="submission" date="2019-10" db="EMBL/GenBank/DDBJ databases">
        <authorList>
            <person name="Soares A.E.R."/>
            <person name="Aleixo A."/>
            <person name="Schneider P."/>
            <person name="Miyaki C.Y."/>
            <person name="Schneider M.P."/>
            <person name="Mello C."/>
            <person name="Vasconcelos A.T.R."/>
        </authorList>
    </citation>
    <scope>NUCLEOTIDE SEQUENCE</scope>
    <source>
        <tissue evidence="2">Muscle</tissue>
    </source>
</reference>
<name>A0ABQ9DDM4_9PASS</name>
<keyword evidence="3" id="KW-1185">Reference proteome</keyword>
<proteinExistence type="predicted"/>
<gene>
    <name evidence="2" type="ORF">WISP_65816</name>
</gene>
<organism evidence="2 3">
    <name type="scientific">Willisornis vidua</name>
    <name type="common">Xingu scale-backed antbird</name>
    <dbReference type="NCBI Taxonomy" id="1566151"/>
    <lineage>
        <taxon>Eukaryota</taxon>
        <taxon>Metazoa</taxon>
        <taxon>Chordata</taxon>
        <taxon>Craniata</taxon>
        <taxon>Vertebrata</taxon>
        <taxon>Euteleostomi</taxon>
        <taxon>Archelosauria</taxon>
        <taxon>Archosauria</taxon>
        <taxon>Dinosauria</taxon>
        <taxon>Saurischia</taxon>
        <taxon>Theropoda</taxon>
        <taxon>Coelurosauria</taxon>
        <taxon>Aves</taxon>
        <taxon>Neognathae</taxon>
        <taxon>Neoaves</taxon>
        <taxon>Telluraves</taxon>
        <taxon>Australaves</taxon>
        <taxon>Passeriformes</taxon>
        <taxon>Thamnophilidae</taxon>
        <taxon>Willisornis</taxon>
    </lineage>
</organism>
<dbReference type="PANTHER" id="PTHR22089">
    <property type="entry name" value="MIRROR-IMAGE POLYDACTYLY GENE 1 PROTEIN"/>
    <property type="match status" value="1"/>
</dbReference>
<dbReference type="InterPro" id="IPR026175">
    <property type="entry name" value="MIPOL1"/>
</dbReference>
<accession>A0ABQ9DDM4</accession>
<dbReference type="EMBL" id="WHWB01033778">
    <property type="protein sequence ID" value="KAJ7417182.1"/>
    <property type="molecule type" value="Genomic_DNA"/>
</dbReference>
<comment type="caution">
    <text evidence="2">The sequence shown here is derived from an EMBL/GenBank/DDBJ whole genome shotgun (WGS) entry which is preliminary data.</text>
</comment>
<evidence type="ECO:0000256" key="1">
    <source>
        <dbReference type="SAM" id="Coils"/>
    </source>
</evidence>
<dbReference type="Proteomes" id="UP001145742">
    <property type="component" value="Unassembled WGS sequence"/>
</dbReference>
<evidence type="ECO:0000313" key="3">
    <source>
        <dbReference type="Proteomes" id="UP001145742"/>
    </source>
</evidence>
<protein>
    <submittedName>
        <fullName evidence="2">Uncharacterized protein</fullName>
    </submittedName>
</protein>
<dbReference type="PANTHER" id="PTHR22089:SF2">
    <property type="entry name" value="MIRROR-IMAGE POLYDACTYLY GENE 1 PROTEIN"/>
    <property type="match status" value="1"/>
</dbReference>
<keyword evidence="1" id="KW-0175">Coiled coil</keyword>
<evidence type="ECO:0000313" key="2">
    <source>
        <dbReference type="EMBL" id="KAJ7417182.1"/>
    </source>
</evidence>
<feature type="coiled-coil region" evidence="1">
    <location>
        <begin position="86"/>
        <end position="123"/>
    </location>
</feature>